<dbReference type="FunFam" id="3.40.430.10:FF:000001">
    <property type="entry name" value="Dihydrofolate reductase"/>
    <property type="match status" value="1"/>
</dbReference>
<sequence>MSSQAALCGTVPSRQDIVAIAAQTENRVIGRDGGMPWHLPADFAHFRALSVGKPNIMGRKVFDTLRRKPLPERVNIVLTRNENLKFDGCLIAHSPEEALQLAGDAPEIAIIGGEEIYRLYWDRLTRLEMTLIHAELDGDTFFPEIGPEWELAQETFRPADEKNRYDLTFQTWRRRGSGQP</sequence>
<evidence type="ECO:0000256" key="5">
    <source>
        <dbReference type="ARBA" id="ARBA00022857"/>
    </source>
</evidence>
<dbReference type="STRING" id="243230.DR_2632"/>
<dbReference type="PaxDb" id="243230-DR_2632"/>
<dbReference type="UniPathway" id="UPA00077">
    <property type="reaction ID" value="UER00158"/>
</dbReference>
<dbReference type="InterPro" id="IPR001796">
    <property type="entry name" value="DHFR_dom"/>
</dbReference>
<evidence type="ECO:0000256" key="6">
    <source>
        <dbReference type="ARBA" id="ARBA00023002"/>
    </source>
</evidence>
<dbReference type="OrthoDB" id="9804315at2"/>
<dbReference type="InParanoid" id="Q9RR65"/>
<reference evidence="11 12" key="1">
    <citation type="journal article" date="1999" name="Science">
        <title>Genome sequence of the radioresistant bacterium Deinococcus radiodurans R1.</title>
        <authorList>
            <person name="White O."/>
            <person name="Eisen J.A."/>
            <person name="Heidelberg J.F."/>
            <person name="Hickey E.K."/>
            <person name="Peterson J.D."/>
            <person name="Dodson R.J."/>
            <person name="Haft D.H."/>
            <person name="Gwinn M.L."/>
            <person name="Nelson W.C."/>
            <person name="Richardson D.L."/>
            <person name="Moffat K.S."/>
            <person name="Qin H."/>
            <person name="Jiang L."/>
            <person name="Pamphile W."/>
            <person name="Crosby M."/>
            <person name="Shen M."/>
            <person name="Vamathevan J.J."/>
            <person name="Lam P."/>
            <person name="McDonald L."/>
            <person name="Utterback T."/>
            <person name="Zalewski C."/>
            <person name="Makarova K.S."/>
            <person name="Aravind L."/>
            <person name="Daly M.J."/>
            <person name="Minton K.W."/>
            <person name="Fleischmann R.D."/>
            <person name="Ketchum K.A."/>
            <person name="Nelson K.E."/>
            <person name="Salzberg S."/>
            <person name="Smith H.O."/>
            <person name="Venter J.C."/>
            <person name="Fraser C.M."/>
        </authorList>
    </citation>
    <scope>NUCLEOTIDE SEQUENCE [LARGE SCALE GENOMIC DNA]</scope>
    <source>
        <strain evidence="12">ATCC 13939 / DSM 20539 / JCM 16871 / LMG 4051 / NBRC 15346 / NCIMB 9279 / R1 / VKM B-1422</strain>
    </source>
</reference>
<dbReference type="GO" id="GO:0004146">
    <property type="term" value="F:dihydrofolate reductase activity"/>
    <property type="evidence" value="ECO:0000318"/>
    <property type="project" value="GO_Central"/>
</dbReference>
<dbReference type="InterPro" id="IPR017925">
    <property type="entry name" value="DHFR_CS"/>
</dbReference>
<evidence type="ECO:0000256" key="4">
    <source>
        <dbReference type="ARBA" id="ARBA00022563"/>
    </source>
</evidence>
<dbReference type="PROSITE" id="PS51330">
    <property type="entry name" value="DHFR_2"/>
    <property type="match status" value="1"/>
</dbReference>
<keyword evidence="4 8" id="KW-0554">One-carbon metabolism</keyword>
<dbReference type="PROSITE" id="PS00075">
    <property type="entry name" value="DHFR_1"/>
    <property type="match status" value="1"/>
</dbReference>
<comment type="pathway">
    <text evidence="1 8">Cofactor biosynthesis; tetrahydrofolate biosynthesis; 5,6,7,8-tetrahydrofolate from 7,8-dihydrofolate: step 1/1.</text>
</comment>
<evidence type="ECO:0000313" key="11">
    <source>
        <dbReference type="EMBL" id="AAF12168.1"/>
    </source>
</evidence>
<dbReference type="GO" id="GO:0050661">
    <property type="term" value="F:NADP binding"/>
    <property type="evidence" value="ECO:0000318"/>
    <property type="project" value="GO_Central"/>
</dbReference>
<dbReference type="AlphaFoldDB" id="Q9RR65"/>
<keyword evidence="6 8" id="KW-0560">Oxidoreductase</keyword>
<evidence type="ECO:0000256" key="8">
    <source>
        <dbReference type="PIRNR" id="PIRNR000194"/>
    </source>
</evidence>
<evidence type="ECO:0000256" key="9">
    <source>
        <dbReference type="RuleBase" id="RU004474"/>
    </source>
</evidence>
<dbReference type="EMBL" id="AE000513">
    <property type="protein sequence ID" value="AAF12168.1"/>
    <property type="molecule type" value="Genomic_DNA"/>
</dbReference>
<dbReference type="InterPro" id="IPR012259">
    <property type="entry name" value="DHFR"/>
</dbReference>
<dbReference type="SUPFAM" id="SSF53597">
    <property type="entry name" value="Dihydrofolate reductase-like"/>
    <property type="match status" value="1"/>
</dbReference>
<dbReference type="SMR" id="Q9RR65"/>
<dbReference type="PIR" id="G75250">
    <property type="entry name" value="G75250"/>
</dbReference>
<dbReference type="InterPro" id="IPR024072">
    <property type="entry name" value="DHFR-like_dom_sf"/>
</dbReference>
<organism evidence="11 12">
    <name type="scientific">Deinococcus radiodurans (strain ATCC 13939 / DSM 20539 / JCM 16871 / CCUG 27074 / LMG 4051 / NBRC 15346 / NCIMB 9279 / VKM B-1422 / R1)</name>
    <dbReference type="NCBI Taxonomy" id="243230"/>
    <lineage>
        <taxon>Bacteria</taxon>
        <taxon>Thermotogati</taxon>
        <taxon>Deinococcota</taxon>
        <taxon>Deinococci</taxon>
        <taxon>Deinococcales</taxon>
        <taxon>Deinococcaceae</taxon>
        <taxon>Deinococcus</taxon>
    </lineage>
</organism>
<evidence type="ECO:0000256" key="3">
    <source>
        <dbReference type="ARBA" id="ARBA00012856"/>
    </source>
</evidence>
<gene>
    <name evidence="11" type="ordered locus">DR_2632</name>
</gene>
<proteinExistence type="inferred from homology"/>
<dbReference type="KEGG" id="dra:DR_2632"/>
<dbReference type="eggNOG" id="COG0262">
    <property type="taxonomic scope" value="Bacteria"/>
</dbReference>
<keyword evidence="5 8" id="KW-0521">NADP</keyword>
<dbReference type="GO" id="GO:0046655">
    <property type="term" value="P:folic acid metabolic process"/>
    <property type="evidence" value="ECO:0000318"/>
    <property type="project" value="GO_Central"/>
</dbReference>
<dbReference type="PANTHER" id="PTHR48069:SF3">
    <property type="entry name" value="DIHYDROFOLATE REDUCTASE"/>
    <property type="match status" value="1"/>
</dbReference>
<dbReference type="HOGENOM" id="CLU_043966_5_1_0"/>
<dbReference type="CDD" id="cd00209">
    <property type="entry name" value="DHFR"/>
    <property type="match status" value="1"/>
</dbReference>
<dbReference type="Pfam" id="PF00186">
    <property type="entry name" value="DHFR_1"/>
    <property type="match status" value="1"/>
</dbReference>
<evidence type="ECO:0000259" key="10">
    <source>
        <dbReference type="PROSITE" id="PS51330"/>
    </source>
</evidence>
<dbReference type="EnsemblBacteria" id="AAF12168">
    <property type="protein sequence ID" value="AAF12168"/>
    <property type="gene ID" value="DR_2632"/>
</dbReference>
<dbReference type="EC" id="1.5.1.3" evidence="3 8"/>
<evidence type="ECO:0000313" key="12">
    <source>
        <dbReference type="Proteomes" id="UP000002524"/>
    </source>
</evidence>
<dbReference type="PANTHER" id="PTHR48069">
    <property type="entry name" value="DIHYDROFOLATE REDUCTASE"/>
    <property type="match status" value="1"/>
</dbReference>
<feature type="domain" description="DHFR" evidence="10">
    <location>
        <begin position="16"/>
        <end position="174"/>
    </location>
</feature>
<keyword evidence="12" id="KW-1185">Reference proteome</keyword>
<evidence type="ECO:0000256" key="2">
    <source>
        <dbReference type="ARBA" id="ARBA00009539"/>
    </source>
</evidence>
<evidence type="ECO:0000256" key="1">
    <source>
        <dbReference type="ARBA" id="ARBA00004903"/>
    </source>
</evidence>
<dbReference type="GO" id="GO:0006730">
    <property type="term" value="P:one-carbon metabolic process"/>
    <property type="evidence" value="ECO:0007669"/>
    <property type="project" value="UniProtKB-KW"/>
</dbReference>
<comment type="function">
    <text evidence="7 8">Key enzyme in folate metabolism. Catalyzes an essential reaction for de novo glycine and purine synthesis, and for DNA precursor synthesis.</text>
</comment>
<accession>Q9RR65</accession>
<dbReference type="PIRSF" id="PIRSF000194">
    <property type="entry name" value="DHFR"/>
    <property type="match status" value="1"/>
</dbReference>
<dbReference type="Proteomes" id="UP000002524">
    <property type="component" value="Chromosome 1"/>
</dbReference>
<dbReference type="Gene3D" id="3.40.430.10">
    <property type="entry name" value="Dihydrofolate Reductase, subunit A"/>
    <property type="match status" value="1"/>
</dbReference>
<evidence type="ECO:0000256" key="7">
    <source>
        <dbReference type="ARBA" id="ARBA00025067"/>
    </source>
</evidence>
<name>Q9RR65_DEIRA</name>
<dbReference type="GO" id="GO:0005829">
    <property type="term" value="C:cytosol"/>
    <property type="evidence" value="ECO:0000318"/>
    <property type="project" value="GO_Central"/>
</dbReference>
<dbReference type="GO" id="GO:0046654">
    <property type="term" value="P:tetrahydrofolate biosynthetic process"/>
    <property type="evidence" value="ECO:0000318"/>
    <property type="project" value="GO_Central"/>
</dbReference>
<dbReference type="PRINTS" id="PR00070">
    <property type="entry name" value="DHFR"/>
</dbReference>
<comment type="similarity">
    <text evidence="2 8 9">Belongs to the dihydrofolate reductase family.</text>
</comment>
<comment type="catalytic activity">
    <reaction evidence="8">
        <text>(6S)-5,6,7,8-tetrahydrofolate + NADP(+) = 7,8-dihydrofolate + NADPH + H(+)</text>
        <dbReference type="Rhea" id="RHEA:15009"/>
        <dbReference type="ChEBI" id="CHEBI:15378"/>
        <dbReference type="ChEBI" id="CHEBI:57451"/>
        <dbReference type="ChEBI" id="CHEBI:57453"/>
        <dbReference type="ChEBI" id="CHEBI:57783"/>
        <dbReference type="ChEBI" id="CHEBI:58349"/>
        <dbReference type="EC" id="1.5.1.3"/>
    </reaction>
</comment>
<dbReference type="GO" id="GO:0046452">
    <property type="term" value="P:dihydrofolate metabolic process"/>
    <property type="evidence" value="ECO:0000318"/>
    <property type="project" value="GO_Central"/>
</dbReference>
<protein>
    <recommendedName>
        <fullName evidence="3 8">Dihydrofolate reductase</fullName>
        <ecNumber evidence="3 8">1.5.1.3</ecNumber>
    </recommendedName>
</protein>
<dbReference type="PATRIC" id="fig|243230.17.peg.2881"/>
<dbReference type="GO" id="GO:0070401">
    <property type="term" value="F:NADP+ binding"/>
    <property type="evidence" value="ECO:0007669"/>
    <property type="project" value="UniProtKB-ARBA"/>
</dbReference>
<dbReference type="FunCoup" id="Q9RR65">
    <property type="interactions" value="244"/>
</dbReference>